<reference evidence="1 2" key="1">
    <citation type="submission" date="2022-06" db="EMBL/GenBank/DDBJ databases">
        <title>Isolation of gut microbiota from human fecal samples.</title>
        <authorList>
            <person name="Pamer E.G."/>
            <person name="Barat B."/>
            <person name="Waligurski E."/>
            <person name="Medina S."/>
            <person name="Paddock L."/>
            <person name="Mostad J."/>
        </authorList>
    </citation>
    <scope>NUCLEOTIDE SEQUENCE [LARGE SCALE GENOMIC DNA]</scope>
    <source>
        <strain evidence="1 2">DFI.7.95</strain>
    </source>
</reference>
<dbReference type="EMBL" id="JANGAC010000002">
    <property type="protein sequence ID" value="MCQ4922231.1"/>
    <property type="molecule type" value="Genomic_DNA"/>
</dbReference>
<organism evidence="1 2">
    <name type="scientific">Tissierella carlieri</name>
    <dbReference type="NCBI Taxonomy" id="689904"/>
    <lineage>
        <taxon>Bacteria</taxon>
        <taxon>Bacillati</taxon>
        <taxon>Bacillota</taxon>
        <taxon>Tissierellia</taxon>
        <taxon>Tissierellales</taxon>
        <taxon>Tissierellaceae</taxon>
        <taxon>Tissierella</taxon>
    </lineage>
</organism>
<sequence length="250" mass="29167">MRKMSINGNDYNINSRRLFNNTINVEPQFVDICFDFAYDMTFGRTGEHRSYRSGGQNKRKNGEIFINTFQGKIAEYSIYQYFVSSGIQVPQPDIRTFDLGTWDSCDFLINGYRIAVKSTKHFGNLMLLETKDWNEQGEYVPNVGSMDAIYDYFVLVRISPDGESIMKKNRLLYCNSIDRESLYKTIVSDNEWKFDIPGFINRNDLIHAINNKYIIPQNAMLNGKTKMDAENYYIQAGDMYNIENLLLELR</sequence>
<dbReference type="Proteomes" id="UP001524478">
    <property type="component" value="Unassembled WGS sequence"/>
</dbReference>
<evidence type="ECO:0000313" key="1">
    <source>
        <dbReference type="EMBL" id="MCQ4922231.1"/>
    </source>
</evidence>
<evidence type="ECO:0000313" key="2">
    <source>
        <dbReference type="Proteomes" id="UP001524478"/>
    </source>
</evidence>
<accession>A0ABT1S6Z6</accession>
<protein>
    <submittedName>
        <fullName evidence="1">Uncharacterized protein</fullName>
    </submittedName>
</protein>
<keyword evidence="2" id="KW-1185">Reference proteome</keyword>
<name>A0ABT1S6Z6_9FIRM</name>
<proteinExistence type="predicted"/>
<comment type="caution">
    <text evidence="1">The sequence shown here is derived from an EMBL/GenBank/DDBJ whole genome shotgun (WGS) entry which is preliminary data.</text>
</comment>
<dbReference type="RefSeq" id="WP_256310519.1">
    <property type="nucleotide sequence ID" value="NZ_JANGAC010000002.1"/>
</dbReference>
<gene>
    <name evidence="1" type="ORF">NE686_03985</name>
</gene>